<accession>A0A9D2QJ75</accession>
<protein>
    <submittedName>
        <fullName evidence="4">DUF5605 domain-containing protein</fullName>
    </submittedName>
</protein>
<dbReference type="Pfam" id="PF18310">
    <property type="entry name" value="DUF5605"/>
    <property type="match status" value="1"/>
</dbReference>
<dbReference type="EMBL" id="DWVS01000085">
    <property type="protein sequence ID" value="HJC87083.1"/>
    <property type="molecule type" value="Genomic_DNA"/>
</dbReference>
<name>A0A9D2QJ75_9FIRM</name>
<proteinExistence type="predicted"/>
<dbReference type="InterPro" id="IPR041239">
    <property type="entry name" value="DUF5605"/>
</dbReference>
<reference evidence="4" key="2">
    <citation type="submission" date="2021-04" db="EMBL/GenBank/DDBJ databases">
        <authorList>
            <person name="Gilroy R."/>
        </authorList>
    </citation>
    <scope>NUCLEOTIDE SEQUENCE</scope>
    <source>
        <strain evidence="4">ChiBcec1-1630</strain>
    </source>
</reference>
<dbReference type="PANTHER" id="PTHR37836:SF2">
    <property type="entry name" value="DUF4038 DOMAIN-CONTAINING PROTEIN"/>
    <property type="match status" value="1"/>
</dbReference>
<dbReference type="SUPFAM" id="SSF51445">
    <property type="entry name" value="(Trans)glycosidases"/>
    <property type="match status" value="1"/>
</dbReference>
<dbReference type="Proteomes" id="UP000823922">
    <property type="component" value="Unassembled WGS sequence"/>
</dbReference>
<dbReference type="InterPro" id="IPR032260">
    <property type="entry name" value="DUF5060"/>
</dbReference>
<dbReference type="Gene3D" id="2.60.40.10">
    <property type="entry name" value="Immunoglobulins"/>
    <property type="match status" value="1"/>
</dbReference>
<dbReference type="InterPro" id="IPR013783">
    <property type="entry name" value="Ig-like_fold"/>
</dbReference>
<feature type="domain" description="DUF5605" evidence="3">
    <location>
        <begin position="454"/>
        <end position="519"/>
    </location>
</feature>
<evidence type="ECO:0000313" key="4">
    <source>
        <dbReference type="EMBL" id="HJC87083.1"/>
    </source>
</evidence>
<comment type="caution">
    <text evidence="4">The sequence shown here is derived from an EMBL/GenBank/DDBJ whole genome shotgun (WGS) entry which is preliminary data.</text>
</comment>
<gene>
    <name evidence="4" type="ORF">H9926_03590</name>
</gene>
<evidence type="ECO:0000259" key="2">
    <source>
        <dbReference type="Pfam" id="PF16586"/>
    </source>
</evidence>
<reference evidence="4" key="1">
    <citation type="journal article" date="2021" name="PeerJ">
        <title>Extensive microbial diversity within the chicken gut microbiome revealed by metagenomics and culture.</title>
        <authorList>
            <person name="Gilroy R."/>
            <person name="Ravi A."/>
            <person name="Getino M."/>
            <person name="Pursley I."/>
            <person name="Horton D.L."/>
            <person name="Alikhan N.F."/>
            <person name="Baker D."/>
            <person name="Gharbi K."/>
            <person name="Hall N."/>
            <person name="Watson M."/>
            <person name="Adriaenssens E.M."/>
            <person name="Foster-Nyarko E."/>
            <person name="Jarju S."/>
            <person name="Secka A."/>
            <person name="Antonio M."/>
            <person name="Oren A."/>
            <person name="Chaudhuri R.R."/>
            <person name="La Ragione R."/>
            <person name="Hildebrand F."/>
            <person name="Pallen M.J."/>
        </authorList>
    </citation>
    <scope>NUCLEOTIDE SEQUENCE</scope>
    <source>
        <strain evidence="4">ChiBcec1-1630</strain>
    </source>
</reference>
<feature type="domain" description="Apiosidase-like catalytic" evidence="1">
    <location>
        <begin position="117"/>
        <end position="400"/>
    </location>
</feature>
<dbReference type="AlphaFoldDB" id="A0A9D2QJ75"/>
<dbReference type="InterPro" id="IPR017853">
    <property type="entry name" value="GH"/>
</dbReference>
<dbReference type="Pfam" id="PF16586">
    <property type="entry name" value="DUF5060"/>
    <property type="match status" value="1"/>
</dbReference>
<evidence type="ECO:0000259" key="1">
    <source>
        <dbReference type="Pfam" id="PF13204"/>
    </source>
</evidence>
<dbReference type="Pfam" id="PF13204">
    <property type="entry name" value="Apiosidase"/>
    <property type="match status" value="1"/>
</dbReference>
<feature type="domain" description="DUF5060" evidence="2">
    <location>
        <begin position="22"/>
        <end position="87"/>
    </location>
</feature>
<evidence type="ECO:0000259" key="3">
    <source>
        <dbReference type="Pfam" id="PF18310"/>
    </source>
</evidence>
<evidence type="ECO:0000313" key="5">
    <source>
        <dbReference type="Proteomes" id="UP000823922"/>
    </source>
</evidence>
<organism evidence="4 5">
    <name type="scientific">Candidatus Eisenbergiella intestinigallinarum</name>
    <dbReference type="NCBI Taxonomy" id="2838549"/>
    <lineage>
        <taxon>Bacteria</taxon>
        <taxon>Bacillati</taxon>
        <taxon>Bacillota</taxon>
        <taxon>Clostridia</taxon>
        <taxon>Lachnospirales</taxon>
        <taxon>Lachnospiraceae</taxon>
        <taxon>Eisenbergiella</taxon>
    </lineage>
</organism>
<dbReference type="Gene3D" id="3.20.20.80">
    <property type="entry name" value="Glycosidases"/>
    <property type="match status" value="1"/>
</dbReference>
<sequence length="526" mass="62525">MENISENFSEITSERCYFTPQIPKWGIQEVTVNGPQEENPFTDHWIRGCFRGKSETVEAEGFYDGEGRYLVRFMPSFEGEYQFEIRADFLEEVKKGSFQVLPAEAGNHGPVRVANTWHFAYEDGTPYYPVGTTCYVWELQDDARIEETLISLKEAGFNKIRFCIFPKHYDYNLKEPRSYPYEGTPMDSGVLTKENFWEYTGKTEGNHWDFTRFNPAHFQHMEKCIAALGKLGIEADLIVMHPYDRWGFSSMTKEQDDLYWNYVTARFSAFHNVWWSLANEYDLMKKKTLEDWERYAKILCEKDPYRHLRSIHNCGPFYDYARPWVTHCSIQRQELYRAAELTDEWRERYRKPVVLDEISYEGNIQYGWGNITGEEMVRRFWEASCRGGYPQHGETYLSPDEVLWWSHGGQLHGESWKRVWFLRAILEETPGCGLASRRREWDEVCCVPQTEAGNDLCSYYLFYYSFMRPSFRDFYFDEDTPFEVEVIDTWNMTVEKRGTFLGHFRVELPGRQYMAVRIRKNENFVK</sequence>
<dbReference type="PANTHER" id="PTHR37836">
    <property type="entry name" value="LMO1036 PROTEIN"/>
    <property type="match status" value="1"/>
</dbReference>
<dbReference type="Gene3D" id="2.60.40.3950">
    <property type="match status" value="1"/>
</dbReference>
<dbReference type="InterPro" id="IPR025277">
    <property type="entry name" value="Apiosidase-like_cat_dom"/>
</dbReference>